<sequence>MSAVATVFSVTRGVRTPWRWLMVLGVGALPPIDAVAGEPMATAPPSCVEVSINQRSVLAFDCLSRALAPGDTANPMAKAPAIDAVALEPSNRQVGQYNFSALSHRMGNNLGKSVFPQWPSPTYPSVPLLHPSAGH</sequence>
<comment type="caution">
    <text evidence="1">The sequence shown here is derived from an EMBL/GenBank/DDBJ whole genome shotgun (WGS) entry which is preliminary data.</text>
</comment>
<organism evidence="1 2">
    <name type="scientific">Dyella koreensis</name>
    <dbReference type="NCBI Taxonomy" id="311235"/>
    <lineage>
        <taxon>Bacteria</taxon>
        <taxon>Pseudomonadati</taxon>
        <taxon>Pseudomonadota</taxon>
        <taxon>Gammaproteobacteria</taxon>
        <taxon>Lysobacterales</taxon>
        <taxon>Rhodanobacteraceae</taxon>
        <taxon>Dyella</taxon>
    </lineage>
</organism>
<dbReference type="Proteomes" id="UP001620408">
    <property type="component" value="Unassembled WGS sequence"/>
</dbReference>
<name>A0ABW8K935_9GAMM</name>
<reference evidence="1 2" key="1">
    <citation type="submission" date="2020-10" db="EMBL/GenBank/DDBJ databases">
        <title>Phylogeny of dyella-like bacteria.</title>
        <authorList>
            <person name="Fu J."/>
        </authorList>
    </citation>
    <scope>NUCLEOTIDE SEQUENCE [LARGE SCALE GENOMIC DNA]</scope>
    <source>
        <strain evidence="1 2">BB4</strain>
    </source>
</reference>
<proteinExistence type="predicted"/>
<accession>A0ABW8K935</accession>
<dbReference type="EMBL" id="JADIKD010000012">
    <property type="protein sequence ID" value="MFK2919115.1"/>
    <property type="molecule type" value="Genomic_DNA"/>
</dbReference>
<evidence type="ECO:0000313" key="1">
    <source>
        <dbReference type="EMBL" id="MFK2919115.1"/>
    </source>
</evidence>
<protein>
    <submittedName>
        <fullName evidence="1">Uncharacterized protein</fullName>
    </submittedName>
</protein>
<keyword evidence="2" id="KW-1185">Reference proteome</keyword>
<gene>
    <name evidence="1" type="ORF">ISS97_17730</name>
</gene>
<evidence type="ECO:0000313" key="2">
    <source>
        <dbReference type="Proteomes" id="UP001620408"/>
    </source>
</evidence>
<dbReference type="RefSeq" id="WP_379983257.1">
    <property type="nucleotide sequence ID" value="NZ_JADIKD010000012.1"/>
</dbReference>